<dbReference type="EMBL" id="CP124616">
    <property type="protein sequence ID" value="WGW05374.1"/>
    <property type="molecule type" value="Genomic_DNA"/>
</dbReference>
<dbReference type="PANTHER" id="PTHR48081:SF8">
    <property type="entry name" value="ALPHA_BETA HYDROLASE FOLD-3 DOMAIN-CONTAINING PROTEIN-RELATED"/>
    <property type="match status" value="1"/>
</dbReference>
<dbReference type="RefSeq" id="WP_282301997.1">
    <property type="nucleotide sequence ID" value="NZ_CP124616.1"/>
</dbReference>
<evidence type="ECO:0000256" key="2">
    <source>
        <dbReference type="ARBA" id="ARBA00022801"/>
    </source>
</evidence>
<dbReference type="InterPro" id="IPR050300">
    <property type="entry name" value="GDXG_lipolytic_enzyme"/>
</dbReference>
<gene>
    <name evidence="4" type="ORF">QF118_07465</name>
</gene>
<proteinExistence type="inferred from homology"/>
<dbReference type="SUPFAM" id="SSF53474">
    <property type="entry name" value="alpha/beta-Hydrolases"/>
    <property type="match status" value="1"/>
</dbReference>
<dbReference type="Pfam" id="PF07859">
    <property type="entry name" value="Abhydrolase_3"/>
    <property type="match status" value="1"/>
</dbReference>
<dbReference type="PANTHER" id="PTHR48081">
    <property type="entry name" value="AB HYDROLASE SUPERFAMILY PROTEIN C4A8.06C"/>
    <property type="match status" value="1"/>
</dbReference>
<comment type="similarity">
    <text evidence="1">Belongs to the 'GDXG' lipolytic enzyme family.</text>
</comment>
<dbReference type="InterPro" id="IPR029058">
    <property type="entry name" value="AB_hydrolase_fold"/>
</dbReference>
<accession>A0ABY8QL65</accession>
<evidence type="ECO:0000259" key="3">
    <source>
        <dbReference type="Pfam" id="PF07859"/>
    </source>
</evidence>
<dbReference type="Gene3D" id="3.40.50.1820">
    <property type="entry name" value="alpha/beta hydrolase"/>
    <property type="match status" value="1"/>
</dbReference>
<dbReference type="InterPro" id="IPR013094">
    <property type="entry name" value="AB_hydrolase_3"/>
</dbReference>
<evidence type="ECO:0000313" key="4">
    <source>
        <dbReference type="EMBL" id="WGW05374.1"/>
    </source>
</evidence>
<evidence type="ECO:0000313" key="5">
    <source>
        <dbReference type="Proteomes" id="UP001241605"/>
    </source>
</evidence>
<evidence type="ECO:0000256" key="1">
    <source>
        <dbReference type="ARBA" id="ARBA00010515"/>
    </source>
</evidence>
<dbReference type="PROSITE" id="PS01173">
    <property type="entry name" value="LIPASE_GDXG_HIS"/>
    <property type="match status" value="1"/>
</dbReference>
<organism evidence="4 5">
    <name type="scientific">Tropicibacter oceani</name>
    <dbReference type="NCBI Taxonomy" id="3058420"/>
    <lineage>
        <taxon>Bacteria</taxon>
        <taxon>Pseudomonadati</taxon>
        <taxon>Pseudomonadota</taxon>
        <taxon>Alphaproteobacteria</taxon>
        <taxon>Rhodobacterales</taxon>
        <taxon>Roseobacteraceae</taxon>
        <taxon>Tropicibacter</taxon>
    </lineage>
</organism>
<dbReference type="Proteomes" id="UP001241605">
    <property type="component" value="Chromosome"/>
</dbReference>
<keyword evidence="2 4" id="KW-0378">Hydrolase</keyword>
<reference evidence="4 5" key="1">
    <citation type="submission" date="2023-05" db="EMBL/GenBank/DDBJ databases">
        <title>YMD87, complete Genome.</title>
        <authorList>
            <person name="Zhang J."/>
            <person name="Xu X."/>
        </authorList>
    </citation>
    <scope>NUCLEOTIDE SEQUENCE [LARGE SCALE GENOMIC DNA]</scope>
    <source>
        <strain evidence="4 5">YMD87</strain>
    </source>
</reference>
<protein>
    <submittedName>
        <fullName evidence="4">Alpha/beta hydrolase</fullName>
    </submittedName>
</protein>
<dbReference type="InterPro" id="IPR002168">
    <property type="entry name" value="Lipase_GDXG_HIS_AS"/>
</dbReference>
<keyword evidence="5" id="KW-1185">Reference proteome</keyword>
<feature type="domain" description="Alpha/beta hydrolase fold-3" evidence="3">
    <location>
        <begin position="70"/>
        <end position="270"/>
    </location>
</feature>
<dbReference type="GO" id="GO:0016787">
    <property type="term" value="F:hydrolase activity"/>
    <property type="evidence" value="ECO:0007669"/>
    <property type="project" value="UniProtKB-KW"/>
</dbReference>
<sequence>MSWQLRLLNVQLRLVAKRTLARLPDVATARRRLDAGARWSFRPTPLTRHFVRPGDLHWIGSGPAQAGRVILYFHGGGYIAGSPSTHEGMIARIARLSGIEVCAPQYRLAPDTPFPGAHDDALAAWDQLQAMGYAPGDIVLGGDSAGGGLALALLAQLCARGEPPRAIFAMSPWTDLTLSGASLSENAKRDAMLPVGRIEELREYYLQGADADDPRASPLFADFPGCPPVLLHYSMSEVLRDDTLRMEKHLQAQGAEVDVEAQEDAPHVWHLFDGWIPEARDSLRRIARFVQVSFEDTSR</sequence>
<name>A0ABY8QL65_9RHOB</name>